<dbReference type="AlphaFoldDB" id="A0A1F6EBQ7"/>
<organism evidence="9 10">
    <name type="scientific">Candidatus Kaiserbacteria bacterium RIFCSPHIGHO2_02_FULL_55_25</name>
    <dbReference type="NCBI Taxonomy" id="1798498"/>
    <lineage>
        <taxon>Bacteria</taxon>
        <taxon>Candidatus Kaiseribacteriota</taxon>
    </lineage>
</organism>
<evidence type="ECO:0000256" key="6">
    <source>
        <dbReference type="ARBA" id="ARBA00035163"/>
    </source>
</evidence>
<evidence type="ECO:0000256" key="8">
    <source>
        <dbReference type="RuleBase" id="RU003485"/>
    </source>
</evidence>
<keyword evidence="5 7" id="KW-0687">Ribonucleoprotein</keyword>
<dbReference type="GO" id="GO:0005737">
    <property type="term" value="C:cytoplasm"/>
    <property type="evidence" value="ECO:0007669"/>
    <property type="project" value="UniProtKB-ARBA"/>
</dbReference>
<dbReference type="PANTHER" id="PTHR11880">
    <property type="entry name" value="RIBOSOMAL PROTEIN S19P FAMILY MEMBER"/>
    <property type="match status" value="1"/>
</dbReference>
<evidence type="ECO:0000256" key="2">
    <source>
        <dbReference type="ARBA" id="ARBA00022730"/>
    </source>
</evidence>
<keyword evidence="3 7" id="KW-0694">RNA-binding</keyword>
<comment type="caution">
    <text evidence="9">The sequence shown here is derived from an EMBL/GenBank/DDBJ whole genome shotgun (WGS) entry which is preliminary data.</text>
</comment>
<keyword evidence="4 7" id="KW-0689">Ribosomal protein</keyword>
<sequence>MARSLKKGPFVDEKLMKKVQTRKSGAGSIKTWARRSQIAPEFVGYTFAVHTGKNFDDVFVTEDMVGHRLGEFAPTTKFLRHGGKMQKEAEMAAKASEIATAQAAKATAATAKK</sequence>
<evidence type="ECO:0000313" key="10">
    <source>
        <dbReference type="Proteomes" id="UP000176914"/>
    </source>
</evidence>
<dbReference type="HAMAP" id="MF_00531">
    <property type="entry name" value="Ribosomal_uS19"/>
    <property type="match status" value="1"/>
</dbReference>
<dbReference type="GO" id="GO:0006412">
    <property type="term" value="P:translation"/>
    <property type="evidence" value="ECO:0007669"/>
    <property type="project" value="UniProtKB-UniRule"/>
</dbReference>
<proteinExistence type="inferred from homology"/>
<evidence type="ECO:0000256" key="4">
    <source>
        <dbReference type="ARBA" id="ARBA00022980"/>
    </source>
</evidence>
<dbReference type="NCBIfam" id="TIGR01050">
    <property type="entry name" value="rpsS_bact"/>
    <property type="match status" value="1"/>
</dbReference>
<dbReference type="InterPro" id="IPR002222">
    <property type="entry name" value="Ribosomal_uS19"/>
</dbReference>
<evidence type="ECO:0000313" key="9">
    <source>
        <dbReference type="EMBL" id="OGG70652.1"/>
    </source>
</evidence>
<dbReference type="FunFam" id="3.30.860.10:FF:000001">
    <property type="entry name" value="30S ribosomal protein S19"/>
    <property type="match status" value="1"/>
</dbReference>
<name>A0A1F6EBQ7_9BACT</name>
<evidence type="ECO:0000256" key="5">
    <source>
        <dbReference type="ARBA" id="ARBA00023274"/>
    </source>
</evidence>
<dbReference type="Proteomes" id="UP000176914">
    <property type="component" value="Unassembled WGS sequence"/>
</dbReference>
<comment type="similarity">
    <text evidence="1 7 8">Belongs to the universal ribosomal protein uS19 family.</text>
</comment>
<gene>
    <name evidence="7" type="primary">rpsS</name>
    <name evidence="9" type="ORF">A3C20_01125</name>
</gene>
<dbReference type="GO" id="GO:0019843">
    <property type="term" value="F:rRNA binding"/>
    <property type="evidence" value="ECO:0007669"/>
    <property type="project" value="UniProtKB-UniRule"/>
</dbReference>
<dbReference type="GO" id="GO:0003735">
    <property type="term" value="F:structural constituent of ribosome"/>
    <property type="evidence" value="ECO:0007669"/>
    <property type="project" value="InterPro"/>
</dbReference>
<dbReference type="InterPro" id="IPR005732">
    <property type="entry name" value="Ribosomal_uS19_bac-type"/>
</dbReference>
<evidence type="ECO:0000256" key="1">
    <source>
        <dbReference type="ARBA" id="ARBA00007345"/>
    </source>
</evidence>
<dbReference type="GO" id="GO:0000028">
    <property type="term" value="P:ribosomal small subunit assembly"/>
    <property type="evidence" value="ECO:0007669"/>
    <property type="project" value="TreeGrafter"/>
</dbReference>
<dbReference type="Gene3D" id="3.30.860.10">
    <property type="entry name" value="30s Ribosomal Protein S19, Chain A"/>
    <property type="match status" value="1"/>
</dbReference>
<dbReference type="PRINTS" id="PR00975">
    <property type="entry name" value="RIBOSOMALS19"/>
</dbReference>
<dbReference type="SUPFAM" id="SSF54570">
    <property type="entry name" value="Ribosomal protein S19"/>
    <property type="match status" value="1"/>
</dbReference>
<evidence type="ECO:0000256" key="3">
    <source>
        <dbReference type="ARBA" id="ARBA00022884"/>
    </source>
</evidence>
<dbReference type="PROSITE" id="PS00323">
    <property type="entry name" value="RIBOSOMAL_S19"/>
    <property type="match status" value="1"/>
</dbReference>
<accession>A0A1F6EBQ7</accession>
<evidence type="ECO:0000256" key="7">
    <source>
        <dbReference type="HAMAP-Rule" id="MF_00531"/>
    </source>
</evidence>
<dbReference type="GO" id="GO:0015935">
    <property type="term" value="C:small ribosomal subunit"/>
    <property type="evidence" value="ECO:0007669"/>
    <property type="project" value="InterPro"/>
</dbReference>
<dbReference type="PANTHER" id="PTHR11880:SF8">
    <property type="entry name" value="SMALL RIBOSOMAL SUBUNIT PROTEIN US19M"/>
    <property type="match status" value="1"/>
</dbReference>
<reference evidence="9 10" key="1">
    <citation type="journal article" date="2016" name="Nat. Commun.">
        <title>Thousands of microbial genomes shed light on interconnected biogeochemical processes in an aquifer system.</title>
        <authorList>
            <person name="Anantharaman K."/>
            <person name="Brown C.T."/>
            <person name="Hug L.A."/>
            <person name="Sharon I."/>
            <person name="Castelle C.J."/>
            <person name="Probst A.J."/>
            <person name="Thomas B.C."/>
            <person name="Singh A."/>
            <person name="Wilkins M.J."/>
            <person name="Karaoz U."/>
            <person name="Brodie E.L."/>
            <person name="Williams K.H."/>
            <person name="Hubbard S.S."/>
            <person name="Banfield J.F."/>
        </authorList>
    </citation>
    <scope>NUCLEOTIDE SEQUENCE [LARGE SCALE GENOMIC DNA]</scope>
</reference>
<dbReference type="InterPro" id="IPR023575">
    <property type="entry name" value="Ribosomal_uS19_SF"/>
</dbReference>
<dbReference type="InterPro" id="IPR020934">
    <property type="entry name" value="Ribosomal_uS19_CS"/>
</dbReference>
<dbReference type="EMBL" id="MFLL01000002">
    <property type="protein sequence ID" value="OGG70652.1"/>
    <property type="molecule type" value="Genomic_DNA"/>
</dbReference>
<dbReference type="Pfam" id="PF00203">
    <property type="entry name" value="Ribosomal_S19"/>
    <property type="match status" value="1"/>
</dbReference>
<comment type="function">
    <text evidence="7">Protein S19 forms a complex with S13 that binds strongly to the 16S ribosomal RNA.</text>
</comment>
<protein>
    <recommendedName>
        <fullName evidence="6 7">Small ribosomal subunit protein uS19</fullName>
    </recommendedName>
</protein>
<keyword evidence="2 7" id="KW-0699">rRNA-binding</keyword>